<dbReference type="AlphaFoldDB" id="A0AAF0A0I4"/>
<reference evidence="1" key="1">
    <citation type="submission" date="2023-03" db="EMBL/GenBank/DDBJ databases">
        <title>Lomoglobus Profundus gen. nov., sp. nov., a novel member of the phylum Verrucomicrobia, isolated from deep-marine sediment of South China Sea.</title>
        <authorList>
            <person name="Ahmad T."/>
            <person name="Ishaq S.E."/>
            <person name="Wang F."/>
        </authorList>
    </citation>
    <scope>NUCLEOTIDE SEQUENCE</scope>
    <source>
        <strain evidence="1">LMO-M01</strain>
    </source>
</reference>
<gene>
    <name evidence="1" type="ORF">PXH66_21960</name>
</gene>
<protein>
    <submittedName>
        <fullName evidence="1">Uncharacterized protein</fullName>
    </submittedName>
</protein>
<proteinExistence type="predicted"/>
<dbReference type="KEGG" id="slom:PXH66_21960"/>
<evidence type="ECO:0000313" key="2">
    <source>
        <dbReference type="Proteomes" id="UP001218638"/>
    </source>
</evidence>
<dbReference type="Proteomes" id="UP001218638">
    <property type="component" value="Chromosome"/>
</dbReference>
<dbReference type="RefSeq" id="WP_330928381.1">
    <property type="nucleotide sequence ID" value="NZ_CP119075.1"/>
</dbReference>
<sequence>MKTSLFFRVLVSSGALFLLVSAGVAASSTRLFEIGVTRFSTTSGMTIIERGRLNALGQFDLVSSNPVAVNPGSAANRFLVYTEAWSAYADLGTEALANFEKTTGAPLVVGGLIYYEVAAREDAKFDVGEVVNLSTRGRMELSATNSLVGGFVVTERPRRVLVRAIGPGLAAHGVTGVAANPFLTIYENGLGLYYNDNWGSRPDAAEIAATALQVGAFPLDPASADAALLVELPPGLYTVQAVAQDAAPGVGLIEIYLVP</sequence>
<keyword evidence="2" id="KW-1185">Reference proteome</keyword>
<dbReference type="EMBL" id="CP119075">
    <property type="protein sequence ID" value="WED65023.1"/>
    <property type="molecule type" value="Genomic_DNA"/>
</dbReference>
<organism evidence="1 2">
    <name type="scientific">Synoicihabitans lomoniglobus</name>
    <dbReference type="NCBI Taxonomy" id="2909285"/>
    <lineage>
        <taxon>Bacteria</taxon>
        <taxon>Pseudomonadati</taxon>
        <taxon>Verrucomicrobiota</taxon>
        <taxon>Opitutia</taxon>
        <taxon>Opitutales</taxon>
        <taxon>Opitutaceae</taxon>
        <taxon>Synoicihabitans</taxon>
    </lineage>
</organism>
<accession>A0AAF0A0I4</accession>
<evidence type="ECO:0000313" key="1">
    <source>
        <dbReference type="EMBL" id="WED65023.1"/>
    </source>
</evidence>
<name>A0AAF0A0I4_9BACT</name>